<dbReference type="SMART" id="SM00233">
    <property type="entry name" value="PH"/>
    <property type="match status" value="1"/>
</dbReference>
<dbReference type="PANTHER" id="PTHR21538:SF23">
    <property type="entry name" value="ANILLIN"/>
    <property type="match status" value="1"/>
</dbReference>
<dbReference type="FunFam" id="2.30.29.30:FF:000564">
    <property type="entry name" value="Actin-binding protein anillin-like Protein"/>
    <property type="match status" value="1"/>
</dbReference>
<dbReference type="EMBL" id="KQ971357">
    <property type="protein sequence ID" value="EFA11844.2"/>
    <property type="molecule type" value="Genomic_DNA"/>
</dbReference>
<name>D2CG06_TRICA</name>
<feature type="compositionally biased region" description="Polar residues" evidence="1">
    <location>
        <begin position="54"/>
        <end position="65"/>
    </location>
</feature>
<dbReference type="GO" id="GO:0000915">
    <property type="term" value="P:actomyosin contractile ring assembly"/>
    <property type="evidence" value="ECO:0000318"/>
    <property type="project" value="GO_Central"/>
</dbReference>
<dbReference type="GO" id="GO:0000281">
    <property type="term" value="P:mitotic cytokinesis"/>
    <property type="evidence" value="ECO:0000318"/>
    <property type="project" value="GO_Central"/>
</dbReference>
<organism evidence="3 4">
    <name type="scientific">Tribolium castaneum</name>
    <name type="common">Red flour beetle</name>
    <dbReference type="NCBI Taxonomy" id="7070"/>
    <lineage>
        <taxon>Eukaryota</taxon>
        <taxon>Metazoa</taxon>
        <taxon>Ecdysozoa</taxon>
        <taxon>Arthropoda</taxon>
        <taxon>Hexapoda</taxon>
        <taxon>Insecta</taxon>
        <taxon>Pterygota</taxon>
        <taxon>Neoptera</taxon>
        <taxon>Endopterygota</taxon>
        <taxon>Coleoptera</taxon>
        <taxon>Polyphaga</taxon>
        <taxon>Cucujiformia</taxon>
        <taxon>Tenebrionidae</taxon>
        <taxon>Tenebrionidae incertae sedis</taxon>
        <taxon>Tribolium</taxon>
    </lineage>
</organism>
<feature type="domain" description="PH" evidence="2">
    <location>
        <begin position="319"/>
        <end position="422"/>
    </location>
</feature>
<dbReference type="InParanoid" id="D2CG06"/>
<reference evidence="3 4" key="2">
    <citation type="journal article" date="2010" name="Nucleic Acids Res.">
        <title>BeetleBase in 2010: revisions to provide comprehensive genomic information for Tribolium castaneum.</title>
        <authorList>
            <person name="Kim H.S."/>
            <person name="Murphy T."/>
            <person name="Xia J."/>
            <person name="Caragea D."/>
            <person name="Park Y."/>
            <person name="Beeman R.W."/>
            <person name="Lorenzen M.D."/>
            <person name="Butcher S."/>
            <person name="Manak J.R."/>
            <person name="Brown S.J."/>
        </authorList>
    </citation>
    <scope>GENOME REANNOTATION</scope>
    <source>
        <strain evidence="3 4">Georgia GA2</strain>
    </source>
</reference>
<gene>
    <name evidence="3" type="primary">AUGUSTUS-3.0.2_05083</name>
    <name evidence="3" type="ORF">TcasGA2_TC005083</name>
</gene>
<dbReference type="PROSITE" id="PS50003">
    <property type="entry name" value="PH_DOMAIN"/>
    <property type="match status" value="1"/>
</dbReference>
<evidence type="ECO:0000259" key="2">
    <source>
        <dbReference type="PROSITE" id="PS50003"/>
    </source>
</evidence>
<dbReference type="Proteomes" id="UP000007266">
    <property type="component" value="Linkage group 8"/>
</dbReference>
<dbReference type="PANTHER" id="PTHR21538">
    <property type="entry name" value="ANILLIN/RHOTEKIN RTKN"/>
    <property type="match status" value="1"/>
</dbReference>
<proteinExistence type="predicted"/>
<keyword evidence="4" id="KW-1185">Reference proteome</keyword>
<dbReference type="InterPro" id="IPR051364">
    <property type="entry name" value="Cytokinesis/Rho-signaling"/>
</dbReference>
<dbReference type="InterPro" id="IPR011993">
    <property type="entry name" value="PH-like_dom_sf"/>
</dbReference>
<dbReference type="AlphaFoldDB" id="D2CG06"/>
<evidence type="ECO:0000256" key="1">
    <source>
        <dbReference type="SAM" id="MobiDB-lite"/>
    </source>
</evidence>
<dbReference type="Gene3D" id="2.30.29.30">
    <property type="entry name" value="Pleckstrin-homology domain (PH domain)/Phosphotyrosine-binding domain (PTB)"/>
    <property type="match status" value="1"/>
</dbReference>
<dbReference type="GO" id="GO:0005826">
    <property type="term" value="C:actomyosin contractile ring"/>
    <property type="evidence" value="ECO:0000318"/>
    <property type="project" value="GO_Central"/>
</dbReference>
<dbReference type="Pfam" id="PF08174">
    <property type="entry name" value="Anillin"/>
    <property type="match status" value="1"/>
</dbReference>
<dbReference type="SUPFAM" id="SSF50729">
    <property type="entry name" value="PH domain-like"/>
    <property type="match status" value="1"/>
</dbReference>
<dbReference type="STRING" id="7070.D2CG06"/>
<feature type="region of interest" description="Disordered" evidence="1">
    <location>
        <begin position="45"/>
        <end position="65"/>
    </location>
</feature>
<evidence type="ECO:0000313" key="4">
    <source>
        <dbReference type="Proteomes" id="UP000007266"/>
    </source>
</evidence>
<dbReference type="GO" id="GO:0031106">
    <property type="term" value="P:septin ring organization"/>
    <property type="evidence" value="ECO:0000318"/>
    <property type="project" value="GO_Central"/>
</dbReference>
<evidence type="ECO:0000313" key="3">
    <source>
        <dbReference type="EMBL" id="EFA11844.2"/>
    </source>
</evidence>
<dbReference type="InterPro" id="IPR001849">
    <property type="entry name" value="PH_domain"/>
</dbReference>
<protein>
    <submittedName>
        <fullName evidence="3">Actin-binding protein anillin-like Protein</fullName>
    </submittedName>
</protein>
<reference evidence="3 4" key="1">
    <citation type="journal article" date="2008" name="Nature">
        <title>The genome of the model beetle and pest Tribolium castaneum.</title>
        <authorList>
            <consortium name="Tribolium Genome Sequencing Consortium"/>
            <person name="Richards S."/>
            <person name="Gibbs R.A."/>
            <person name="Weinstock G.M."/>
            <person name="Brown S.J."/>
            <person name="Denell R."/>
            <person name="Beeman R.W."/>
            <person name="Gibbs R."/>
            <person name="Beeman R.W."/>
            <person name="Brown S.J."/>
            <person name="Bucher G."/>
            <person name="Friedrich M."/>
            <person name="Grimmelikhuijzen C.J."/>
            <person name="Klingler M."/>
            <person name="Lorenzen M."/>
            <person name="Richards S."/>
            <person name="Roth S."/>
            <person name="Schroder R."/>
            <person name="Tautz D."/>
            <person name="Zdobnov E.M."/>
            <person name="Muzny D."/>
            <person name="Gibbs R.A."/>
            <person name="Weinstock G.M."/>
            <person name="Attaway T."/>
            <person name="Bell S."/>
            <person name="Buhay C.J."/>
            <person name="Chandrabose M.N."/>
            <person name="Chavez D."/>
            <person name="Clerk-Blankenburg K.P."/>
            <person name="Cree A."/>
            <person name="Dao M."/>
            <person name="Davis C."/>
            <person name="Chacko J."/>
            <person name="Dinh H."/>
            <person name="Dugan-Rocha S."/>
            <person name="Fowler G."/>
            <person name="Garner T.T."/>
            <person name="Garnes J."/>
            <person name="Gnirke A."/>
            <person name="Hawes A."/>
            <person name="Hernandez J."/>
            <person name="Hines S."/>
            <person name="Holder M."/>
            <person name="Hume J."/>
            <person name="Jhangiani S.N."/>
            <person name="Joshi V."/>
            <person name="Khan Z.M."/>
            <person name="Jackson L."/>
            <person name="Kovar C."/>
            <person name="Kowis A."/>
            <person name="Lee S."/>
            <person name="Lewis L.R."/>
            <person name="Margolis J."/>
            <person name="Morgan M."/>
            <person name="Nazareth L.V."/>
            <person name="Nguyen N."/>
            <person name="Okwuonu G."/>
            <person name="Parker D."/>
            <person name="Richards S."/>
            <person name="Ruiz S.J."/>
            <person name="Santibanez J."/>
            <person name="Savard J."/>
            <person name="Scherer S.E."/>
            <person name="Schneider B."/>
            <person name="Sodergren E."/>
            <person name="Tautz D."/>
            <person name="Vattahil S."/>
            <person name="Villasana D."/>
            <person name="White C.S."/>
            <person name="Wright R."/>
            <person name="Park Y."/>
            <person name="Beeman R.W."/>
            <person name="Lord J."/>
            <person name="Oppert B."/>
            <person name="Lorenzen M."/>
            <person name="Brown S."/>
            <person name="Wang L."/>
            <person name="Savard J."/>
            <person name="Tautz D."/>
            <person name="Richards S."/>
            <person name="Weinstock G."/>
            <person name="Gibbs R.A."/>
            <person name="Liu Y."/>
            <person name="Worley K."/>
            <person name="Weinstock G."/>
            <person name="Elsik C.G."/>
            <person name="Reese J.T."/>
            <person name="Elhaik E."/>
            <person name="Landan G."/>
            <person name="Graur D."/>
            <person name="Arensburger P."/>
            <person name="Atkinson P."/>
            <person name="Beeman R.W."/>
            <person name="Beidler J."/>
            <person name="Brown S.J."/>
            <person name="Demuth J.P."/>
            <person name="Drury D.W."/>
            <person name="Du Y.Z."/>
            <person name="Fujiwara H."/>
            <person name="Lorenzen M."/>
            <person name="Maselli V."/>
            <person name="Osanai M."/>
            <person name="Park Y."/>
            <person name="Robertson H.M."/>
            <person name="Tu Z."/>
            <person name="Wang J.J."/>
            <person name="Wang S."/>
            <person name="Richards S."/>
            <person name="Song H."/>
            <person name="Zhang L."/>
            <person name="Sodergren E."/>
            <person name="Werner D."/>
            <person name="Stanke M."/>
            <person name="Morgenstern B."/>
            <person name="Solovyev V."/>
            <person name="Kosarev P."/>
            <person name="Brown G."/>
            <person name="Chen H.C."/>
            <person name="Ermolaeva O."/>
            <person name="Hlavina W."/>
            <person name="Kapustin Y."/>
            <person name="Kiryutin B."/>
            <person name="Kitts P."/>
            <person name="Maglott D."/>
            <person name="Pruitt K."/>
            <person name="Sapojnikov V."/>
            <person name="Souvorov A."/>
            <person name="Mackey A.J."/>
            <person name="Waterhouse R.M."/>
            <person name="Wyder S."/>
            <person name="Zdobnov E.M."/>
            <person name="Zdobnov E.M."/>
            <person name="Wyder S."/>
            <person name="Kriventseva E.V."/>
            <person name="Kadowaki T."/>
            <person name="Bork P."/>
            <person name="Aranda M."/>
            <person name="Bao R."/>
            <person name="Beermann A."/>
            <person name="Berns N."/>
            <person name="Bolognesi R."/>
            <person name="Bonneton F."/>
            <person name="Bopp D."/>
            <person name="Brown S.J."/>
            <person name="Bucher G."/>
            <person name="Butts T."/>
            <person name="Chaumot A."/>
            <person name="Denell R.E."/>
            <person name="Ferrier D.E."/>
            <person name="Friedrich M."/>
            <person name="Gordon C.M."/>
            <person name="Jindra M."/>
            <person name="Klingler M."/>
            <person name="Lan Q."/>
            <person name="Lattorff H.M."/>
            <person name="Laudet V."/>
            <person name="von Levetsow C."/>
            <person name="Liu Z."/>
            <person name="Lutz R."/>
            <person name="Lynch J.A."/>
            <person name="da Fonseca R.N."/>
            <person name="Posnien N."/>
            <person name="Reuter R."/>
            <person name="Roth S."/>
            <person name="Savard J."/>
            <person name="Schinko J.B."/>
            <person name="Schmitt C."/>
            <person name="Schoppmeier M."/>
            <person name="Schroder R."/>
            <person name="Shippy T.D."/>
            <person name="Simonnet F."/>
            <person name="Marques-Souza H."/>
            <person name="Tautz D."/>
            <person name="Tomoyasu Y."/>
            <person name="Trauner J."/>
            <person name="Van der Zee M."/>
            <person name="Vervoort M."/>
            <person name="Wittkopp N."/>
            <person name="Wimmer E.A."/>
            <person name="Yang X."/>
            <person name="Jones A.K."/>
            <person name="Sattelle D.B."/>
            <person name="Ebert P.R."/>
            <person name="Nelson D."/>
            <person name="Scott J.G."/>
            <person name="Beeman R.W."/>
            <person name="Muthukrishnan S."/>
            <person name="Kramer K.J."/>
            <person name="Arakane Y."/>
            <person name="Beeman R.W."/>
            <person name="Zhu Q."/>
            <person name="Hogenkamp D."/>
            <person name="Dixit R."/>
            <person name="Oppert B."/>
            <person name="Jiang H."/>
            <person name="Zou Z."/>
            <person name="Marshall J."/>
            <person name="Elpidina E."/>
            <person name="Vinokurov K."/>
            <person name="Oppert C."/>
            <person name="Zou Z."/>
            <person name="Evans J."/>
            <person name="Lu Z."/>
            <person name="Zhao P."/>
            <person name="Sumathipala N."/>
            <person name="Altincicek B."/>
            <person name="Vilcinskas A."/>
            <person name="Williams M."/>
            <person name="Hultmark D."/>
            <person name="Hetru C."/>
            <person name="Jiang H."/>
            <person name="Grimmelikhuijzen C.J."/>
            <person name="Hauser F."/>
            <person name="Cazzamali G."/>
            <person name="Williamson M."/>
            <person name="Park Y."/>
            <person name="Li B."/>
            <person name="Tanaka Y."/>
            <person name="Predel R."/>
            <person name="Neupert S."/>
            <person name="Schachtner J."/>
            <person name="Verleyen P."/>
            <person name="Raible F."/>
            <person name="Bork P."/>
            <person name="Friedrich M."/>
            <person name="Walden K.K."/>
            <person name="Robertson H.M."/>
            <person name="Angeli S."/>
            <person name="Foret S."/>
            <person name="Bucher G."/>
            <person name="Schuetz S."/>
            <person name="Maleszka R."/>
            <person name="Wimmer E.A."/>
            <person name="Beeman R.W."/>
            <person name="Lorenzen M."/>
            <person name="Tomoyasu Y."/>
            <person name="Miller S.C."/>
            <person name="Grossmann D."/>
            <person name="Bucher G."/>
        </authorList>
    </citation>
    <scope>NUCLEOTIDE SEQUENCE [LARGE SCALE GENOMIC DNA]</scope>
    <source>
        <strain evidence="3 4">Georgia GA2</strain>
    </source>
</reference>
<dbReference type="HOGENOM" id="CLU_614422_0_0_1"/>
<sequence length="429" mass="49776">MENLWQGSSLSSIEEIFDPIEIKKVVDSLVMSRFSAQIMKSRTRRSRSSCSESQDNVSLSSGRSDSSINTYNLSALISNPYPQPYYYENIFTCSETDPTCELSDYCSIGPSFNLMDTKLFILSQNKDQILKAIHYDDLYNKTRLSKERLEAERLLLINDLTSNLLLTRDNRFEEKNELCTGSVKIRNCYTWCDNQQLEEFFLCVVICGCKLLASELTQIKSNGVIHFKEEFVVTGLRPDFTINIKIYCASRKAMKKSKQSFACNYAPRPEEEIPLRKSLFTLWGETYTTLQDLPKSNSMEVWMNSGRFTASIFSWTDLNVNLSGFLNVNQSEECPLWNREWCCLDGRYLQYFNYPPDESFECKPIGTIDLATCVEFKLLSREECARKQTLFLKTYFGKTVLLSCDTRTEFECWRNCIERILSAIKIWEH</sequence>
<accession>D2CG06</accession>
<dbReference type="InterPro" id="IPR012966">
    <property type="entry name" value="AHD"/>
</dbReference>
<dbReference type="Pfam" id="PF00169">
    <property type="entry name" value="PH"/>
    <property type="match status" value="1"/>
</dbReference>